<feature type="region of interest" description="Disordered" evidence="7">
    <location>
        <begin position="325"/>
        <end position="489"/>
    </location>
</feature>
<feature type="domain" description="RWP-RK" evidence="8">
    <location>
        <begin position="474"/>
        <end position="558"/>
    </location>
</feature>
<feature type="region of interest" description="Disordered" evidence="7">
    <location>
        <begin position="227"/>
        <end position="254"/>
    </location>
</feature>
<protein>
    <recommendedName>
        <fullName evidence="8">RWP-RK domain-containing protein</fullName>
    </recommendedName>
</protein>
<evidence type="ECO:0000256" key="6">
    <source>
        <dbReference type="ARBA" id="ARBA00023242"/>
    </source>
</evidence>
<dbReference type="Proteomes" id="UP000612055">
    <property type="component" value="Unassembled WGS sequence"/>
</dbReference>
<feature type="compositionally biased region" description="Low complexity" evidence="7">
    <location>
        <begin position="461"/>
        <end position="474"/>
    </location>
</feature>
<dbReference type="InterPro" id="IPR044607">
    <property type="entry name" value="RKD-like"/>
</dbReference>
<evidence type="ECO:0000313" key="9">
    <source>
        <dbReference type="EMBL" id="KAG2498046.1"/>
    </source>
</evidence>
<proteinExistence type="predicted"/>
<feature type="compositionally biased region" description="Low complexity" evidence="7">
    <location>
        <begin position="92"/>
        <end position="113"/>
    </location>
</feature>
<name>A0A835Y8M9_9CHLO</name>
<feature type="compositionally biased region" description="Low complexity" evidence="7">
    <location>
        <begin position="356"/>
        <end position="372"/>
    </location>
</feature>
<keyword evidence="5" id="KW-0804">Transcription</keyword>
<evidence type="ECO:0000256" key="3">
    <source>
        <dbReference type="ARBA" id="ARBA00023054"/>
    </source>
</evidence>
<dbReference type="OrthoDB" id="552509at2759"/>
<feature type="compositionally biased region" description="Pro residues" evidence="7">
    <location>
        <begin position="151"/>
        <end position="174"/>
    </location>
</feature>
<sequence length="627" mass="62196">MMDLDSAPDSPSFRGYLGGGGVSGCYAFRCGTPTAATAGAPALASAAATPGAQEQHRAAGGVPVGPGPQPAAPPFRGWLPTSQPPAARPERPAATAAAFGAAHASPRPHSDPYMPQPPPPLPPAVWAGSVVLAVGPAGLRPAAATAAAPDPMAPGPPPLVLPGPPGPHPPPPLNPYGSGDLLMSQEAQRELQDAPVREQLLAEIEALPWPRGTWTDGAALLARASAPELGPASQHHPSAPHSLGALHHPGMSQSSSDGALSLCVKCGEYDSSALTSGPEGASPASPVSPVAAAAVRRSCTAPEAGALATAGAACAVLARAAPSKRTLCSAEGERWGTKGQPGSPMEAAEGARSGTQGPQQSAAGPGPACAGPRGEACQVARDEAAQEGQRESGCIPPEPVSPRAVSQPGPPAVAGGATASIASGAAAASGRERRGRVSSSKGGAAEGSVSAVTAGCGQGQSAHAGPATSASGSGTAAGGRRGATEGGEAGTDLQALARVFDLKAEDAARALGLTPNELKRRCRAMGIQRWPQRKLMSLRRIAEAAQADGALPAEERQASNQWESAVLGRVAANRAAILADPDAPLHPALTALRQAQYKQEFEVRRAGGGGGGGGGRGRPLEPMDEDG</sequence>
<keyword evidence="10" id="KW-1185">Reference proteome</keyword>
<evidence type="ECO:0000256" key="4">
    <source>
        <dbReference type="ARBA" id="ARBA00023125"/>
    </source>
</evidence>
<dbReference type="PROSITE" id="PS51519">
    <property type="entry name" value="RWP_RK"/>
    <property type="match status" value="1"/>
</dbReference>
<dbReference type="InterPro" id="IPR003035">
    <property type="entry name" value="RWP-RK_dom"/>
</dbReference>
<feature type="region of interest" description="Disordered" evidence="7">
    <location>
        <begin position="47"/>
        <end position="118"/>
    </location>
</feature>
<keyword evidence="2" id="KW-0805">Transcription regulation</keyword>
<feature type="region of interest" description="Disordered" evidence="7">
    <location>
        <begin position="145"/>
        <end position="180"/>
    </location>
</feature>
<dbReference type="GO" id="GO:0003677">
    <property type="term" value="F:DNA binding"/>
    <property type="evidence" value="ECO:0007669"/>
    <property type="project" value="UniProtKB-KW"/>
</dbReference>
<feature type="compositionally biased region" description="Low complexity" evidence="7">
    <location>
        <begin position="412"/>
        <end position="429"/>
    </location>
</feature>
<evidence type="ECO:0000256" key="7">
    <source>
        <dbReference type="SAM" id="MobiDB-lite"/>
    </source>
</evidence>
<evidence type="ECO:0000256" key="1">
    <source>
        <dbReference type="ARBA" id="ARBA00004049"/>
    </source>
</evidence>
<evidence type="ECO:0000256" key="2">
    <source>
        <dbReference type="ARBA" id="ARBA00023015"/>
    </source>
</evidence>
<dbReference type="PANTHER" id="PTHR46373:SF2">
    <property type="entry name" value="RWP-RK DOMAIN-CONTAINING PROTEIN"/>
    <property type="match status" value="1"/>
</dbReference>
<evidence type="ECO:0000313" key="10">
    <source>
        <dbReference type="Proteomes" id="UP000612055"/>
    </source>
</evidence>
<keyword evidence="3" id="KW-0175">Coiled coil</keyword>
<dbReference type="PANTHER" id="PTHR46373">
    <property type="entry name" value="PROTEIN RKD4"/>
    <property type="match status" value="1"/>
</dbReference>
<feature type="compositionally biased region" description="Gly residues" evidence="7">
    <location>
        <begin position="475"/>
        <end position="489"/>
    </location>
</feature>
<evidence type="ECO:0000256" key="5">
    <source>
        <dbReference type="ARBA" id="ARBA00023163"/>
    </source>
</evidence>
<feature type="compositionally biased region" description="Basic and acidic residues" evidence="7">
    <location>
        <begin position="380"/>
        <end position="390"/>
    </location>
</feature>
<accession>A0A835Y8M9</accession>
<keyword evidence="6" id="KW-0539">Nucleus</keyword>
<keyword evidence="4" id="KW-0238">DNA-binding</keyword>
<reference evidence="9" key="1">
    <citation type="journal article" date="2020" name="bioRxiv">
        <title>Comparative genomics of Chlamydomonas.</title>
        <authorList>
            <person name="Craig R.J."/>
            <person name="Hasan A.R."/>
            <person name="Ness R.W."/>
            <person name="Keightley P.D."/>
        </authorList>
    </citation>
    <scope>NUCLEOTIDE SEQUENCE</scope>
    <source>
        <strain evidence="9">CCAP 11/70</strain>
    </source>
</reference>
<gene>
    <name evidence="9" type="ORF">HYH03_003807</name>
</gene>
<feature type="region of interest" description="Disordered" evidence="7">
    <location>
        <begin position="601"/>
        <end position="627"/>
    </location>
</feature>
<evidence type="ECO:0000259" key="8">
    <source>
        <dbReference type="PROSITE" id="PS51519"/>
    </source>
</evidence>
<dbReference type="AlphaFoldDB" id="A0A835Y8M9"/>
<dbReference type="GO" id="GO:0003700">
    <property type="term" value="F:DNA-binding transcription factor activity"/>
    <property type="evidence" value="ECO:0007669"/>
    <property type="project" value="InterPro"/>
</dbReference>
<comment type="caution">
    <text evidence="9">The sequence shown here is derived from an EMBL/GenBank/DDBJ whole genome shotgun (WGS) entry which is preliminary data.</text>
</comment>
<feature type="compositionally biased region" description="Gly residues" evidence="7">
    <location>
        <begin position="606"/>
        <end position="617"/>
    </location>
</feature>
<dbReference type="Pfam" id="PF02042">
    <property type="entry name" value="RWP-RK"/>
    <property type="match status" value="1"/>
</dbReference>
<organism evidence="9 10">
    <name type="scientific">Edaphochlamys debaryana</name>
    <dbReference type="NCBI Taxonomy" id="47281"/>
    <lineage>
        <taxon>Eukaryota</taxon>
        <taxon>Viridiplantae</taxon>
        <taxon>Chlorophyta</taxon>
        <taxon>core chlorophytes</taxon>
        <taxon>Chlorophyceae</taxon>
        <taxon>CS clade</taxon>
        <taxon>Chlamydomonadales</taxon>
        <taxon>Chlamydomonadales incertae sedis</taxon>
        <taxon>Edaphochlamys</taxon>
    </lineage>
</organism>
<comment type="function">
    <text evidence="1">Putative transcription factor.</text>
</comment>
<dbReference type="EMBL" id="JAEHOE010000011">
    <property type="protein sequence ID" value="KAG2498046.1"/>
    <property type="molecule type" value="Genomic_DNA"/>
</dbReference>